<dbReference type="SUPFAM" id="SSF117100">
    <property type="entry name" value="Beta-galactosidase LacA, domain 3"/>
    <property type="match status" value="1"/>
</dbReference>
<dbReference type="EMBL" id="JAACJP010000010">
    <property type="protein sequence ID" value="KAF5381591.1"/>
    <property type="molecule type" value="Genomic_DNA"/>
</dbReference>
<keyword evidence="10" id="KW-0571">Peptide transport</keyword>
<dbReference type="Pfam" id="PF03169">
    <property type="entry name" value="OPT"/>
    <property type="match status" value="2"/>
</dbReference>
<dbReference type="Pfam" id="PF13364">
    <property type="entry name" value="BetaGal_ABD2"/>
    <property type="match status" value="2"/>
</dbReference>
<comment type="similarity">
    <text evidence="4">Belongs to the glycosyl hydrolase 35 family.</text>
</comment>
<evidence type="ECO:0000256" key="18">
    <source>
        <dbReference type="SAM" id="Phobius"/>
    </source>
</evidence>
<evidence type="ECO:0000256" key="15">
    <source>
        <dbReference type="ARBA" id="ARBA00023295"/>
    </source>
</evidence>
<evidence type="ECO:0000256" key="14">
    <source>
        <dbReference type="ARBA" id="ARBA00023180"/>
    </source>
</evidence>
<dbReference type="SUPFAM" id="SSF49785">
    <property type="entry name" value="Galactose-binding domain-like"/>
    <property type="match status" value="2"/>
</dbReference>
<keyword evidence="13 18" id="KW-0472">Membrane</keyword>
<feature type="transmembrane region" description="Helical" evidence="18">
    <location>
        <begin position="597"/>
        <end position="623"/>
    </location>
</feature>
<dbReference type="NCBIfam" id="TIGR00728">
    <property type="entry name" value="OPT_sfam"/>
    <property type="match status" value="2"/>
</dbReference>
<dbReference type="SUPFAM" id="SSF51011">
    <property type="entry name" value="Glycosyl hydrolase domain"/>
    <property type="match status" value="1"/>
</dbReference>
<feature type="transmembrane region" description="Helical" evidence="18">
    <location>
        <begin position="317"/>
        <end position="336"/>
    </location>
</feature>
<dbReference type="Pfam" id="PF13363">
    <property type="entry name" value="BetaGal_dom3"/>
    <property type="match status" value="1"/>
</dbReference>
<evidence type="ECO:0000313" key="20">
    <source>
        <dbReference type="EMBL" id="KAF5381591.1"/>
    </source>
</evidence>
<feature type="transmembrane region" description="Helical" evidence="18">
    <location>
        <begin position="93"/>
        <end position="112"/>
    </location>
</feature>
<comment type="catalytic activity">
    <reaction evidence="1 16">
        <text>Hydrolysis of terminal non-reducing beta-D-galactose residues in beta-D-galactosides.</text>
        <dbReference type="EC" id="3.2.1.23"/>
    </reaction>
</comment>
<keyword evidence="11" id="KW-0653">Protein transport</keyword>
<evidence type="ECO:0000256" key="6">
    <source>
        <dbReference type="ARBA" id="ARBA00022448"/>
    </source>
</evidence>
<dbReference type="Proteomes" id="UP000565441">
    <property type="component" value="Unassembled WGS sequence"/>
</dbReference>
<dbReference type="GO" id="GO:0015031">
    <property type="term" value="P:protein transport"/>
    <property type="evidence" value="ECO:0007669"/>
    <property type="project" value="UniProtKB-KW"/>
</dbReference>
<keyword evidence="15 16" id="KW-0326">Glycosidase</keyword>
<evidence type="ECO:0000259" key="19">
    <source>
        <dbReference type="SMART" id="SM01029"/>
    </source>
</evidence>
<keyword evidence="6" id="KW-0813">Transport</keyword>
<dbReference type="InterPro" id="IPR001944">
    <property type="entry name" value="Glycoside_Hdrlase_35"/>
</dbReference>
<protein>
    <recommendedName>
        <fullName evidence="5 16">Beta-galactosidase</fullName>
        <ecNumber evidence="5 16">3.2.1.23</ecNumber>
    </recommendedName>
</protein>
<proteinExistence type="inferred from homology"/>
<evidence type="ECO:0000256" key="11">
    <source>
        <dbReference type="ARBA" id="ARBA00022927"/>
    </source>
</evidence>
<comment type="similarity">
    <text evidence="3">Belongs to the oligopeptide OPT transporter family.</text>
</comment>
<dbReference type="InterPro" id="IPR019801">
    <property type="entry name" value="Glyco_hydro_35_CS"/>
</dbReference>
<dbReference type="InterPro" id="IPR036833">
    <property type="entry name" value="BetaGal_dom3_sf"/>
</dbReference>
<dbReference type="InterPro" id="IPR025972">
    <property type="entry name" value="BetaGal_dom3"/>
</dbReference>
<dbReference type="OrthoDB" id="1657402at2759"/>
<evidence type="ECO:0000313" key="21">
    <source>
        <dbReference type="Proteomes" id="UP000565441"/>
    </source>
</evidence>
<dbReference type="InterPro" id="IPR025300">
    <property type="entry name" value="BetaGal_jelly_roll_dom"/>
</dbReference>
<dbReference type="Gene3D" id="2.102.20.10">
    <property type="entry name" value="Beta-galactosidase, domain 2"/>
    <property type="match status" value="1"/>
</dbReference>
<dbReference type="GO" id="GO:0004565">
    <property type="term" value="F:beta-galactosidase activity"/>
    <property type="evidence" value="ECO:0007669"/>
    <property type="project" value="UniProtKB-EC"/>
</dbReference>
<comment type="caution">
    <text evidence="20">The sequence shown here is derived from an EMBL/GenBank/DDBJ whole genome shotgun (WGS) entry which is preliminary data.</text>
</comment>
<keyword evidence="21" id="KW-1185">Reference proteome</keyword>
<dbReference type="GO" id="GO:0016020">
    <property type="term" value="C:membrane"/>
    <property type="evidence" value="ECO:0007669"/>
    <property type="project" value="UniProtKB-SubCell"/>
</dbReference>
<comment type="subcellular location">
    <subcellularLocation>
        <location evidence="2">Membrane</location>
        <topology evidence="2">Multi-pass membrane protein</topology>
    </subcellularLocation>
</comment>
<keyword evidence="9 16" id="KW-0378">Hydrolase</keyword>
<dbReference type="SUPFAM" id="SSF51445">
    <property type="entry name" value="(Trans)glycosidases"/>
    <property type="match status" value="1"/>
</dbReference>
<dbReference type="InterPro" id="IPR004813">
    <property type="entry name" value="OPT"/>
</dbReference>
<feature type="transmembrane region" description="Helical" evidence="18">
    <location>
        <begin position="118"/>
        <end position="137"/>
    </location>
</feature>
<dbReference type="GO" id="GO:0005975">
    <property type="term" value="P:carbohydrate metabolic process"/>
    <property type="evidence" value="ECO:0007669"/>
    <property type="project" value="InterPro"/>
</dbReference>
<name>A0A8H5M5M4_9AGAR</name>
<dbReference type="Gene3D" id="2.60.390.10">
    <property type="entry name" value="Beta-galactosidase, domain 3"/>
    <property type="match status" value="1"/>
</dbReference>
<evidence type="ECO:0000256" key="4">
    <source>
        <dbReference type="ARBA" id="ARBA00009809"/>
    </source>
</evidence>
<evidence type="ECO:0000256" key="5">
    <source>
        <dbReference type="ARBA" id="ARBA00012756"/>
    </source>
</evidence>
<accession>A0A8H5M5M4</accession>
<dbReference type="GO" id="GO:0035673">
    <property type="term" value="F:oligopeptide transmembrane transporter activity"/>
    <property type="evidence" value="ECO:0007669"/>
    <property type="project" value="InterPro"/>
</dbReference>
<keyword evidence="8" id="KW-0732">Signal</keyword>
<feature type="transmembrane region" description="Helical" evidence="18">
    <location>
        <begin position="284"/>
        <end position="305"/>
    </location>
</feature>
<keyword evidence="7 18" id="KW-0812">Transmembrane</keyword>
<evidence type="ECO:0000256" key="10">
    <source>
        <dbReference type="ARBA" id="ARBA00022856"/>
    </source>
</evidence>
<dbReference type="PROSITE" id="PS01182">
    <property type="entry name" value="GLYCOSYL_HYDROL_F35"/>
    <property type="match status" value="1"/>
</dbReference>
<feature type="compositionally biased region" description="Basic and acidic residues" evidence="17">
    <location>
        <begin position="1"/>
        <end position="12"/>
    </location>
</feature>
<dbReference type="InterPro" id="IPR037110">
    <property type="entry name" value="Betagal_dom2_sf"/>
</dbReference>
<dbReference type="SMART" id="SM01029">
    <property type="entry name" value="BetaGal_dom2"/>
    <property type="match status" value="1"/>
</dbReference>
<feature type="transmembrane region" description="Helical" evidence="18">
    <location>
        <begin position="568"/>
        <end position="585"/>
    </location>
</feature>
<evidence type="ECO:0000256" key="2">
    <source>
        <dbReference type="ARBA" id="ARBA00004141"/>
    </source>
</evidence>
<dbReference type="InterPro" id="IPR008979">
    <property type="entry name" value="Galactose-bd-like_sf"/>
</dbReference>
<dbReference type="InterPro" id="IPR031330">
    <property type="entry name" value="Gly_Hdrlase_35_cat"/>
</dbReference>
<evidence type="ECO:0000256" key="7">
    <source>
        <dbReference type="ARBA" id="ARBA00022692"/>
    </source>
</evidence>
<evidence type="ECO:0000256" key="17">
    <source>
        <dbReference type="SAM" id="MobiDB-lite"/>
    </source>
</evidence>
<dbReference type="Gene3D" id="3.20.20.80">
    <property type="entry name" value="Glycosidases"/>
    <property type="match status" value="1"/>
</dbReference>
<dbReference type="PRINTS" id="PR00742">
    <property type="entry name" value="GLHYDRLASE35"/>
</dbReference>
<feature type="transmembrane region" description="Helical" evidence="18">
    <location>
        <begin position="252"/>
        <end position="272"/>
    </location>
</feature>
<feature type="compositionally biased region" description="Polar residues" evidence="17">
    <location>
        <begin position="29"/>
        <end position="41"/>
    </location>
</feature>
<feature type="region of interest" description="Disordered" evidence="17">
    <location>
        <begin position="1"/>
        <end position="41"/>
    </location>
</feature>
<evidence type="ECO:0000256" key="9">
    <source>
        <dbReference type="ARBA" id="ARBA00022801"/>
    </source>
</evidence>
<dbReference type="InterPro" id="IPR017853">
    <property type="entry name" value="GH"/>
</dbReference>
<keyword evidence="14" id="KW-0325">Glycoprotein</keyword>
<organism evidence="20 21">
    <name type="scientific">Tricholomella constricta</name>
    <dbReference type="NCBI Taxonomy" id="117010"/>
    <lineage>
        <taxon>Eukaryota</taxon>
        <taxon>Fungi</taxon>
        <taxon>Dikarya</taxon>
        <taxon>Basidiomycota</taxon>
        <taxon>Agaricomycotina</taxon>
        <taxon>Agaricomycetes</taxon>
        <taxon>Agaricomycetidae</taxon>
        <taxon>Agaricales</taxon>
        <taxon>Tricholomatineae</taxon>
        <taxon>Lyophyllaceae</taxon>
        <taxon>Tricholomella</taxon>
    </lineage>
</organism>
<dbReference type="Pfam" id="PF10435">
    <property type="entry name" value="BetaGal_dom2"/>
    <property type="match status" value="1"/>
</dbReference>
<evidence type="ECO:0000256" key="12">
    <source>
        <dbReference type="ARBA" id="ARBA00022989"/>
    </source>
</evidence>
<evidence type="ECO:0000256" key="8">
    <source>
        <dbReference type="ARBA" id="ARBA00022729"/>
    </source>
</evidence>
<gene>
    <name evidence="20" type="ORF">D9615_005535</name>
</gene>
<feature type="domain" description="Beta-galactosidase" evidence="19">
    <location>
        <begin position="1011"/>
        <end position="1190"/>
    </location>
</feature>
<evidence type="ECO:0000256" key="16">
    <source>
        <dbReference type="RuleBase" id="RU000675"/>
    </source>
</evidence>
<sequence length="1632" mass="181927">MSQNRDREEGHPDAVYLSYDSRDQEKSLDSSPNPSASKLASSILSQHESEIYDVFDPNLDSDSLLEDDSPYPEVRSAVANFDDPDMPASTLRAWILGILWAVVIPGMNQFFYFRYPSVAIGGLVAQLLVFPLGRAWARLLPNTTIFGCEINPGPFSIKEHVLVTIMAGVGAQSAYATDIVAVQRVYYNQIFPFTYQWLLVMSTQLIGFSMGGVARRFLVTPPSMIWPNTLVSCALFNTLHSQSYAGIGQHEVWYFFPGYLFQALSVFTWVCWVAPNNVKINQMFGYRSGLGFSLLTFDWAQIAFIGSPLATPWWAEANVMIGFFFFYWFLTPILYYKNIWFSQYMPVSSINAFDNEGKIYDLKRIIDDNASIRVQAYREYSPVYLSVTFVISYGLSFLSITATISHAIIHFWKPIKVQFKQSLREPPDIHARLMERYPQGCAVPPRPMFWCQVVATIIAGTVQLGVQSWMFTNIPDLCDKEQKDNFTCASTHVFGTASIIWGVIGPALQFSKGQIYYFDIFLSYRRRLPRYPLAHHSTISKQYLKLSKVITSFPLIFSGVGQIPPATAVNYVPWAIIGFLFQFVVRRRNFAYWAKYNYVLSAALDAGTAVGVIIVFFCLQYPLNGTIGKHTIRGWWGNQVFRNTLDWRNVTFKTLPDGETFGVFLQAGEFHTWRLPVPGLWKDITQKAKAAGLNALSIYVHWHLLNPKAGVIDMTGINDLQPLFDAAKEAGIWIIARPGPYINAETTAGGLPGHVATIPGDPYWNPYNGEIRSNDTNFHNAWQDYWNAVIPVIARNQITLGGPVIMLQIENEYYNGPGQNEYVEELRERALDLGIVVPTMVNDPGMYRNLVDSADIYGIDAYPVTFDCSNPSVWRDIPTTWRTYHESVTPEIPFMFPEFQGGSYDRWGSAGGYAACRELTNPNFQRVHNFHLWANGVTAVSYYMFYVSHRSGVQVHPNHAQGGTSWGQLPYTNAYTSYDYGAAVTESRELSAKYGELKLQSLFLRSFADFRMTKWKGEDNTTTLGVSTTHLQSPETGSSFYILRHTKSSDPAVVSLKPTVGSRNITVPQLGGSATLLGRDSIIISADLKFGSSKLHYSTAMLLSAFKLDGDDALVVYGTSGLTYEVALLLKVAPTIATFGPSKIHTKFVKNDQAFIINFTLAPGLTTVRISTPRKTIVILIADYDTATNFWMPTIAGKGEFAEFIDVGASAPLLISGPYLIRTAALAGETLALEGDLSGATTLTVYGPKALNFITWNGKRVGGLKRTNAGSWQAQLHASNAHVKLPDLMTARWKYADSLPEIKSTFDDAALVEASHTNTTNTFLPYYGGPWILYADDYGFHGGNLLWQGTFEHDTSLPAPTAVNISVSGGIHFAASVWLNEYYLGPSDTRLATNNESWPVSPDMLRFGENHVTVLQDHMGGNLAGQIVCCTPGGRQRDLQQPRGIQGYYLEGRPPTAQFTKWRLAGNLGGEDFPDKTRKILNEGGLYAERMGWHLPKFDDAAWETRTPFEGLDKPGVGFFRTTFDLDLPSGYDIPLSVVFDAEPGHYRAQLYINGWQLGKRVANIGPQTSFVVHEGILDYGGPNVLAISLWSLGDEEGDLRIPGVRLVRGTVYEGGIQGIGVNNPDWKELRG</sequence>
<keyword evidence="12 18" id="KW-1133">Transmembrane helix</keyword>
<reference evidence="20 21" key="1">
    <citation type="journal article" date="2020" name="ISME J.">
        <title>Uncovering the hidden diversity of litter-decomposition mechanisms in mushroom-forming fungi.</title>
        <authorList>
            <person name="Floudas D."/>
            <person name="Bentzer J."/>
            <person name="Ahren D."/>
            <person name="Johansson T."/>
            <person name="Persson P."/>
            <person name="Tunlid A."/>
        </authorList>
    </citation>
    <scope>NUCLEOTIDE SEQUENCE [LARGE SCALE GENOMIC DNA]</scope>
    <source>
        <strain evidence="20 21">CBS 661.87</strain>
    </source>
</reference>
<dbReference type="InterPro" id="IPR018954">
    <property type="entry name" value="Betagal_dom2"/>
</dbReference>
<dbReference type="PANTHER" id="PTHR22601">
    <property type="entry name" value="ISP4 LIKE PROTEIN"/>
    <property type="match status" value="1"/>
</dbReference>
<evidence type="ECO:0000256" key="1">
    <source>
        <dbReference type="ARBA" id="ARBA00001412"/>
    </source>
</evidence>
<feature type="transmembrane region" description="Helical" evidence="18">
    <location>
        <begin position="197"/>
        <end position="218"/>
    </location>
</feature>
<dbReference type="EC" id="3.2.1.23" evidence="5 16"/>
<dbReference type="Gene3D" id="2.60.120.260">
    <property type="entry name" value="Galactose-binding domain-like"/>
    <property type="match status" value="2"/>
</dbReference>
<evidence type="ECO:0000256" key="3">
    <source>
        <dbReference type="ARBA" id="ARBA00008807"/>
    </source>
</evidence>
<evidence type="ECO:0000256" key="13">
    <source>
        <dbReference type="ARBA" id="ARBA00023136"/>
    </source>
</evidence>
<feature type="transmembrane region" description="Helical" evidence="18">
    <location>
        <begin position="383"/>
        <end position="412"/>
    </location>
</feature>
<dbReference type="Pfam" id="PF01301">
    <property type="entry name" value="Glyco_hydro_35"/>
    <property type="match status" value="1"/>
</dbReference>
<dbReference type="InterPro" id="IPR004648">
    <property type="entry name" value="Oligpept_transpt"/>
</dbReference>